<protein>
    <submittedName>
        <fullName evidence="2">Uncharacterized protein</fullName>
    </submittedName>
</protein>
<comment type="caution">
    <text evidence="2">The sequence shown here is derived from an EMBL/GenBank/DDBJ whole genome shotgun (WGS) entry which is preliminary data.</text>
</comment>
<dbReference type="EMBL" id="JAFNEN010000024">
    <property type="protein sequence ID" value="KAG8199740.1"/>
    <property type="molecule type" value="Genomic_DNA"/>
</dbReference>
<keyword evidence="3" id="KW-1185">Reference proteome</keyword>
<feature type="region of interest" description="Disordered" evidence="1">
    <location>
        <begin position="1"/>
        <end position="62"/>
    </location>
</feature>
<dbReference type="AlphaFoldDB" id="A0AAV6VSV6"/>
<evidence type="ECO:0000313" key="2">
    <source>
        <dbReference type="EMBL" id="KAG8199740.1"/>
    </source>
</evidence>
<proteinExistence type="predicted"/>
<evidence type="ECO:0000313" key="3">
    <source>
        <dbReference type="Proteomes" id="UP000827092"/>
    </source>
</evidence>
<feature type="compositionally biased region" description="Basic and acidic residues" evidence="1">
    <location>
        <begin position="37"/>
        <end position="60"/>
    </location>
</feature>
<feature type="compositionally biased region" description="Polar residues" evidence="1">
    <location>
        <begin position="13"/>
        <end position="25"/>
    </location>
</feature>
<evidence type="ECO:0000256" key="1">
    <source>
        <dbReference type="SAM" id="MobiDB-lite"/>
    </source>
</evidence>
<organism evidence="2 3">
    <name type="scientific">Oedothorax gibbosus</name>
    <dbReference type="NCBI Taxonomy" id="931172"/>
    <lineage>
        <taxon>Eukaryota</taxon>
        <taxon>Metazoa</taxon>
        <taxon>Ecdysozoa</taxon>
        <taxon>Arthropoda</taxon>
        <taxon>Chelicerata</taxon>
        <taxon>Arachnida</taxon>
        <taxon>Araneae</taxon>
        <taxon>Araneomorphae</taxon>
        <taxon>Entelegynae</taxon>
        <taxon>Araneoidea</taxon>
        <taxon>Linyphiidae</taxon>
        <taxon>Erigoninae</taxon>
        <taxon>Oedothorax</taxon>
    </lineage>
</organism>
<dbReference type="Proteomes" id="UP000827092">
    <property type="component" value="Unassembled WGS sequence"/>
</dbReference>
<accession>A0AAV6VSV6</accession>
<sequence>MPRTEHKSPTPTPLSSEVVNDSIWHQGTMFGAPKRQSAKDYSSERAKEREDISGEKERKTPSPIKLQFSSLTKFPISALVNTSVAKTRRTNISLSLPDKPSPKTTQLISFGTRSPILYRGTLWRLSFG</sequence>
<name>A0AAV6VSV6_9ARAC</name>
<reference evidence="2 3" key="1">
    <citation type="journal article" date="2022" name="Nat. Ecol. Evol.">
        <title>A masculinizing supergene underlies an exaggerated male reproductive morph in a spider.</title>
        <authorList>
            <person name="Hendrickx F."/>
            <person name="De Corte Z."/>
            <person name="Sonet G."/>
            <person name="Van Belleghem S.M."/>
            <person name="Kostlbacher S."/>
            <person name="Vangestel C."/>
        </authorList>
    </citation>
    <scope>NUCLEOTIDE SEQUENCE [LARGE SCALE GENOMIC DNA]</scope>
    <source>
        <strain evidence="2">W744_W776</strain>
    </source>
</reference>
<gene>
    <name evidence="2" type="ORF">JTE90_000834</name>
</gene>